<comment type="caution">
    <text evidence="2">The sequence shown here is derived from an EMBL/GenBank/DDBJ whole genome shotgun (WGS) entry which is preliminary data.</text>
</comment>
<dbReference type="InterPro" id="IPR003141">
    <property type="entry name" value="Pol/His_phosphatase_N"/>
</dbReference>
<dbReference type="AlphaFoldDB" id="A0A9D1L7T5"/>
<feature type="domain" description="Polymerase/histidinol phosphatase N-terminal" evidence="1">
    <location>
        <begin position="5"/>
        <end position="70"/>
    </location>
</feature>
<reference evidence="2" key="2">
    <citation type="journal article" date="2021" name="PeerJ">
        <title>Extensive microbial diversity within the chicken gut microbiome revealed by metagenomics and culture.</title>
        <authorList>
            <person name="Gilroy R."/>
            <person name="Ravi A."/>
            <person name="Getino M."/>
            <person name="Pursley I."/>
            <person name="Horton D.L."/>
            <person name="Alikhan N.F."/>
            <person name="Baker D."/>
            <person name="Gharbi K."/>
            <person name="Hall N."/>
            <person name="Watson M."/>
            <person name="Adriaenssens E.M."/>
            <person name="Foster-Nyarko E."/>
            <person name="Jarju S."/>
            <person name="Secka A."/>
            <person name="Antonio M."/>
            <person name="Oren A."/>
            <person name="Chaudhuri R.R."/>
            <person name="La Ragione R."/>
            <person name="Hildebrand F."/>
            <person name="Pallen M.J."/>
        </authorList>
    </citation>
    <scope>NUCLEOTIDE SEQUENCE</scope>
    <source>
        <strain evidence="2">11300</strain>
    </source>
</reference>
<dbReference type="GO" id="GO:0004534">
    <property type="term" value="F:5'-3' RNA exonuclease activity"/>
    <property type="evidence" value="ECO:0007669"/>
    <property type="project" value="TreeGrafter"/>
</dbReference>
<evidence type="ECO:0000259" key="1">
    <source>
        <dbReference type="SMART" id="SM00481"/>
    </source>
</evidence>
<dbReference type="InterPro" id="IPR052018">
    <property type="entry name" value="PHP_domain"/>
</dbReference>
<dbReference type="Proteomes" id="UP000824091">
    <property type="component" value="Unassembled WGS sequence"/>
</dbReference>
<dbReference type="PANTHER" id="PTHR42924">
    <property type="entry name" value="EXONUCLEASE"/>
    <property type="match status" value="1"/>
</dbReference>
<dbReference type="Gene3D" id="3.20.20.140">
    <property type="entry name" value="Metal-dependent hydrolases"/>
    <property type="match status" value="1"/>
</dbReference>
<evidence type="ECO:0000313" key="3">
    <source>
        <dbReference type="Proteomes" id="UP000824091"/>
    </source>
</evidence>
<dbReference type="InterPro" id="IPR016195">
    <property type="entry name" value="Pol/histidinol_Pase-like"/>
</dbReference>
<dbReference type="SUPFAM" id="SSF89550">
    <property type="entry name" value="PHP domain-like"/>
    <property type="match status" value="1"/>
</dbReference>
<dbReference type="GO" id="GO:0035312">
    <property type="term" value="F:5'-3' DNA exonuclease activity"/>
    <property type="evidence" value="ECO:0007669"/>
    <property type="project" value="TreeGrafter"/>
</dbReference>
<dbReference type="EMBL" id="DVMO01000032">
    <property type="protein sequence ID" value="HIU27126.1"/>
    <property type="molecule type" value="Genomic_DNA"/>
</dbReference>
<protein>
    <submittedName>
        <fullName evidence="2">PHP domain-containing protein</fullName>
    </submittedName>
</protein>
<organism evidence="2 3">
    <name type="scientific">Candidatus Fimisoma avicola</name>
    <dbReference type="NCBI Taxonomy" id="2840826"/>
    <lineage>
        <taxon>Bacteria</taxon>
        <taxon>Bacillati</taxon>
        <taxon>Bacillota</taxon>
        <taxon>Clostridia</taxon>
        <taxon>Eubacteriales</taxon>
        <taxon>Candidatus Fimisoma</taxon>
    </lineage>
</organism>
<dbReference type="Pfam" id="PF02811">
    <property type="entry name" value="PHP"/>
    <property type="match status" value="1"/>
</dbReference>
<dbReference type="SMART" id="SM00481">
    <property type="entry name" value="POLIIIAc"/>
    <property type="match status" value="1"/>
</dbReference>
<dbReference type="CDD" id="cd07438">
    <property type="entry name" value="PHP_HisPPase_AMP"/>
    <property type="match status" value="1"/>
</dbReference>
<proteinExistence type="predicted"/>
<accession>A0A9D1L7T5</accession>
<dbReference type="InterPro" id="IPR004013">
    <property type="entry name" value="PHP_dom"/>
</dbReference>
<dbReference type="Gene3D" id="1.10.150.650">
    <property type="match status" value="1"/>
</dbReference>
<sequence length="263" mass="30283">MNLKTDFHIHTWYSDGTLSPSEIVQKYSCERYDVIAITDHETTAGIKEAEEKGREVNLKVVAGIELPAVFEGKELHILGYHFDLKNRALTEKLDFMAEKRRERNARLLKAIREKGYEIDEQDLIFREGQTYIGKPNFARALIKKGYINKVSEAFEPGRFLEDPQLKEIKKYLIPAEEALTIIRDAGGIPVLAHPCKIRGIGRRGSEEFRDSFSQLLKRLRQAGLKGLECIYPDHTEEERLFFIDEAARLHLHITEGSDFHGDR</sequence>
<gene>
    <name evidence="2" type="ORF">IAD16_01935</name>
</gene>
<evidence type="ECO:0000313" key="2">
    <source>
        <dbReference type="EMBL" id="HIU27126.1"/>
    </source>
</evidence>
<dbReference type="PANTHER" id="PTHR42924:SF3">
    <property type="entry name" value="POLYMERASE_HISTIDINOL PHOSPHATASE N-TERMINAL DOMAIN-CONTAINING PROTEIN"/>
    <property type="match status" value="1"/>
</dbReference>
<reference evidence="2" key="1">
    <citation type="submission" date="2020-10" db="EMBL/GenBank/DDBJ databases">
        <authorList>
            <person name="Gilroy R."/>
        </authorList>
    </citation>
    <scope>NUCLEOTIDE SEQUENCE</scope>
    <source>
        <strain evidence="2">11300</strain>
    </source>
</reference>
<name>A0A9D1L7T5_9FIRM</name>